<reference evidence="3 4" key="3">
    <citation type="journal article" date="2007" name="Nucleic Acids Res.">
        <title>Restriction endonuclease MvaI is a monomer that recognizes its target sequence asymmetrically.</title>
        <authorList>
            <person name="Kaus-Drobek M."/>
            <person name="Czapinska H."/>
            <person name="Sokolowska M."/>
            <person name="Tamulaitis G."/>
            <person name="Szczepanowski R.H."/>
            <person name="Urbanke C."/>
            <person name="Siksnys V."/>
            <person name="Bochtler M."/>
        </authorList>
    </citation>
    <scope>X-RAY CRYSTALLOGRAPHY (1.50 ANGSTROMS) IN COMPLEX WITH CA(2+)</scope>
</reference>
<evidence type="ECO:0007829" key="4">
    <source>
        <dbReference type="PDB" id="2OAA"/>
    </source>
</evidence>
<feature type="binding site" evidence="4">
    <location>
        <position position="55"/>
    </location>
    <ligand>
        <name>Ca(2+)</name>
        <dbReference type="ChEBI" id="CHEBI:29108"/>
        <label>1</label>
    </ligand>
</feature>
<evidence type="ECO:0007829" key="3">
    <source>
        <dbReference type="PDB" id="2OA9"/>
    </source>
</evidence>
<dbReference type="AlphaFoldDB" id="Q8RNV5"/>
<reference evidence="2" key="2">
    <citation type="submission" date="2006-12" db="EMBL/GenBank/DDBJ databases">
        <authorList>
            <person name="Azam F."/>
            <person name="Ferriera S."/>
            <person name="Johnson J."/>
            <person name="Kravitz S."/>
            <person name="Beeson K."/>
            <person name="Sutton G."/>
            <person name="Rogers Y.-H."/>
            <person name="Friedman R."/>
            <person name="Frazier M."/>
            <person name="Venter J.C."/>
        </authorList>
    </citation>
    <scope>NUCLEOTIDE SEQUENCE</scope>
    <source>
        <strain evidence="2">RFL19</strain>
    </source>
</reference>
<accession>Q8RNV5</accession>
<keyword evidence="4" id="KW-0479">Metal-binding</keyword>
<dbReference type="PDBsum" id="2OAA"/>
<evidence type="ECO:0000259" key="1">
    <source>
        <dbReference type="Pfam" id="PF15515"/>
    </source>
</evidence>
<dbReference type="InterPro" id="IPR043005">
    <property type="entry name" value="MvaI_BcnI_rec"/>
</dbReference>
<dbReference type="SMR" id="Q8RNV5"/>
<organism evidence="2">
    <name type="scientific">Kocuria varians</name>
    <name type="common">Micrococcus varians</name>
    <dbReference type="NCBI Taxonomy" id="1272"/>
    <lineage>
        <taxon>Bacteria</taxon>
        <taxon>Bacillati</taxon>
        <taxon>Actinomycetota</taxon>
        <taxon>Actinomycetes</taxon>
        <taxon>Micrococcales</taxon>
        <taxon>Micrococcaceae</taxon>
        <taxon>Kocuria</taxon>
    </lineage>
</organism>
<dbReference type="CDD" id="cd22337">
    <property type="entry name" value="MvaI-like"/>
    <property type="match status" value="1"/>
</dbReference>
<name>Q8RNV5_KOCVA</name>
<feature type="binding site" evidence="4">
    <location>
        <position position="56"/>
    </location>
    <ligand>
        <name>Ca(2+)</name>
        <dbReference type="ChEBI" id="CHEBI:29108"/>
        <label>1</label>
    </ligand>
</feature>
<keyword evidence="3 4" id="KW-0002">3D-structure</keyword>
<dbReference type="REBASE" id="1287">
    <property type="entry name" value="MvaI"/>
</dbReference>
<protein>
    <submittedName>
        <fullName evidence="2">R.MvaI</fullName>
    </submittedName>
</protein>
<gene>
    <name evidence="2" type="primary">mvaIR</name>
</gene>
<feature type="binding site" evidence="4">
    <location>
        <position position="121"/>
    </location>
    <ligand>
        <name>Ca(2+)</name>
        <dbReference type="ChEBI" id="CHEBI:29108"/>
        <label>2</label>
    </ligand>
</feature>
<feature type="binding site" evidence="4">
    <location>
        <position position="50"/>
    </location>
    <ligand>
        <name>Ca(2+)</name>
        <dbReference type="ChEBI" id="CHEBI:29108"/>
        <label>1</label>
    </ligand>
</feature>
<dbReference type="Gene3D" id="3.30.70.3570">
    <property type="entry name" value="MvaI/BcnI restriction endonuclease, recognition domain"/>
    <property type="match status" value="2"/>
</dbReference>
<dbReference type="PDBsum" id="2OA9"/>
<evidence type="ECO:0000313" key="2">
    <source>
        <dbReference type="EMBL" id="AAM03024.2"/>
    </source>
</evidence>
<feature type="binding site" evidence="4">
    <location>
        <position position="122"/>
    </location>
    <ligand>
        <name>Ca(2+)</name>
        <dbReference type="ChEBI" id="CHEBI:29108"/>
        <label>2</label>
    </ligand>
</feature>
<dbReference type="EMBL" id="AF472612">
    <property type="protein sequence ID" value="AAM03024.2"/>
    <property type="molecule type" value="Genomic_DNA"/>
</dbReference>
<sequence length="246" mass="28312">MSEYLNLLKEAIQNVVDGGWHETKRKGNTGIGKTFEDLLEKEEDNLDAPDFHDIEIKTHETAAKSLLTLFTKSPTNPRGANTMLRNRYGKKDEYGNNILHQTVSGNRKTNSNSYNYDFKIDIDWESQVVRLEVFDKQDIMIDNSVYWSFDSLQNQLDKKLKYIAVISAESKIENEKKYYKYNSANLFTDLTVQSLCRGIENGDIKVDIRIGAYHSGKKKGKTHDHGTAFRINMEKLLEYGEVKVIV</sequence>
<dbReference type="Pfam" id="PF15515">
    <property type="entry name" value="MvaI_BcnI"/>
    <property type="match status" value="1"/>
</dbReference>
<feature type="domain" description="MvaI/BcnI restriction endonuclease" evidence="1">
    <location>
        <begin position="11"/>
        <end position="236"/>
    </location>
</feature>
<dbReference type="GO" id="GO:0046872">
    <property type="term" value="F:metal ion binding"/>
    <property type="evidence" value="ECO:0007669"/>
    <property type="project" value="UniProtKB-KW"/>
</dbReference>
<keyword evidence="4" id="KW-0106">Calcium</keyword>
<reference evidence="2" key="1">
    <citation type="journal article" date="2002" name="Nucleic Acids Res.">
        <title>Circular permutation of DNA cytosine-N4 methyltransferases: in vivo coexistence in the BcnI system and in vitro probing by hybrid formation.</title>
        <authorList>
            <person name="Vilkaitis G."/>
            <person name="Lubys A."/>
            <person name="Merkiene E."/>
            <person name="Timinskas A."/>
            <person name="Janulaitis A."/>
            <person name="Klimasauskas S."/>
        </authorList>
    </citation>
    <scope>NUCLEOTIDE SEQUENCE</scope>
    <source>
        <strain evidence="2">RFL19</strain>
    </source>
</reference>
<dbReference type="InterPro" id="IPR029127">
    <property type="entry name" value="MvaI_BcnI"/>
</dbReference>
<dbReference type="PDB" id="2OAA">
    <property type="method" value="X-ray"/>
    <property type="resolution" value="1.50 A"/>
    <property type="chains" value="A/B=1-246"/>
</dbReference>
<proteinExistence type="evidence at protein level"/>
<dbReference type="EvolutionaryTrace" id="Q8RNV5"/>
<dbReference type="PDB" id="2OA9">
    <property type="method" value="X-ray"/>
    <property type="resolution" value="1.50 A"/>
    <property type="chains" value="A/B=1-246"/>
</dbReference>